<dbReference type="PANTHER" id="PTHR24171">
    <property type="entry name" value="ANKYRIN REPEAT DOMAIN-CONTAINING PROTEIN 39-RELATED"/>
    <property type="match status" value="1"/>
</dbReference>
<feature type="compositionally biased region" description="Low complexity" evidence="4">
    <location>
        <begin position="376"/>
        <end position="400"/>
    </location>
</feature>
<evidence type="ECO:0000313" key="7">
    <source>
        <dbReference type="Proteomes" id="UP000236333"/>
    </source>
</evidence>
<evidence type="ECO:0000256" key="4">
    <source>
        <dbReference type="SAM" id="MobiDB-lite"/>
    </source>
</evidence>
<organism evidence="6 7">
    <name type="scientific">Tetrabaena socialis</name>
    <dbReference type="NCBI Taxonomy" id="47790"/>
    <lineage>
        <taxon>Eukaryota</taxon>
        <taxon>Viridiplantae</taxon>
        <taxon>Chlorophyta</taxon>
        <taxon>core chlorophytes</taxon>
        <taxon>Chlorophyceae</taxon>
        <taxon>CS clade</taxon>
        <taxon>Chlamydomonadales</taxon>
        <taxon>Tetrabaenaceae</taxon>
        <taxon>Tetrabaena</taxon>
    </lineage>
</organism>
<proteinExistence type="predicted"/>
<keyword evidence="1" id="KW-0677">Repeat</keyword>
<evidence type="ECO:0000256" key="2">
    <source>
        <dbReference type="ARBA" id="ARBA00023043"/>
    </source>
</evidence>
<dbReference type="InterPro" id="IPR002110">
    <property type="entry name" value="Ankyrin_rpt"/>
</dbReference>
<gene>
    <name evidence="6" type="ORF">TSOC_003500</name>
</gene>
<dbReference type="GO" id="GO:0004842">
    <property type="term" value="F:ubiquitin-protein transferase activity"/>
    <property type="evidence" value="ECO:0007669"/>
    <property type="project" value="TreeGrafter"/>
</dbReference>
<dbReference type="PANTHER" id="PTHR24171:SF8">
    <property type="entry name" value="BRCA1-ASSOCIATED RING DOMAIN PROTEIN 1"/>
    <property type="match status" value="1"/>
</dbReference>
<feature type="repeat" description="ANK" evidence="3">
    <location>
        <begin position="477"/>
        <end position="509"/>
    </location>
</feature>
<dbReference type="SMART" id="SM00248">
    <property type="entry name" value="ANK"/>
    <property type="match status" value="2"/>
</dbReference>
<dbReference type="Pfam" id="PF13676">
    <property type="entry name" value="TIR_2"/>
    <property type="match status" value="1"/>
</dbReference>
<dbReference type="SUPFAM" id="SSF52200">
    <property type="entry name" value="Toll/Interleukin receptor TIR domain"/>
    <property type="match status" value="1"/>
</dbReference>
<dbReference type="Gene3D" id="3.40.50.10140">
    <property type="entry name" value="Toll/interleukin-1 receptor homology (TIR) domain"/>
    <property type="match status" value="1"/>
</dbReference>
<name>A0A2J8ABF4_9CHLO</name>
<feature type="compositionally biased region" description="Gly residues" evidence="4">
    <location>
        <begin position="79"/>
        <end position="90"/>
    </location>
</feature>
<keyword evidence="2 3" id="KW-0040">ANK repeat</keyword>
<feature type="region of interest" description="Disordered" evidence="4">
    <location>
        <begin position="370"/>
        <end position="400"/>
    </location>
</feature>
<reference evidence="6 7" key="1">
    <citation type="journal article" date="2017" name="Mol. Biol. Evol.">
        <title>The 4-celled Tetrabaena socialis nuclear genome reveals the essential components for genetic control of cell number at the origin of multicellularity in the volvocine lineage.</title>
        <authorList>
            <person name="Featherston J."/>
            <person name="Arakaki Y."/>
            <person name="Hanschen E.R."/>
            <person name="Ferris P.J."/>
            <person name="Michod R.E."/>
            <person name="Olson B.J.S.C."/>
            <person name="Nozaki H."/>
            <person name="Durand P.M."/>
        </authorList>
    </citation>
    <scope>NUCLEOTIDE SEQUENCE [LARGE SCALE GENOMIC DNA]</scope>
    <source>
        <strain evidence="6 7">NIES-571</strain>
    </source>
</reference>
<dbReference type="InterPro" id="IPR035897">
    <property type="entry name" value="Toll_tir_struct_dom_sf"/>
</dbReference>
<dbReference type="PROSITE" id="PS50297">
    <property type="entry name" value="ANK_REP_REGION"/>
    <property type="match status" value="1"/>
</dbReference>
<dbReference type="OrthoDB" id="547020at2759"/>
<dbReference type="Proteomes" id="UP000236333">
    <property type="component" value="Unassembled WGS sequence"/>
</dbReference>
<protein>
    <recommendedName>
        <fullName evidence="5">TIR domain-containing protein</fullName>
    </recommendedName>
</protein>
<dbReference type="GO" id="GO:0085020">
    <property type="term" value="P:protein K6-linked ubiquitination"/>
    <property type="evidence" value="ECO:0007669"/>
    <property type="project" value="TreeGrafter"/>
</dbReference>
<dbReference type="PROSITE" id="PS50088">
    <property type="entry name" value="ANK_REPEAT"/>
    <property type="match status" value="1"/>
</dbReference>
<dbReference type="PROSITE" id="PS50104">
    <property type="entry name" value="TIR"/>
    <property type="match status" value="1"/>
</dbReference>
<accession>A0A2J8ABF4</accession>
<dbReference type="Pfam" id="PF00023">
    <property type="entry name" value="Ank"/>
    <property type="match status" value="1"/>
</dbReference>
<feature type="region of interest" description="Disordered" evidence="4">
    <location>
        <begin position="79"/>
        <end position="103"/>
    </location>
</feature>
<dbReference type="SUPFAM" id="SSF48403">
    <property type="entry name" value="Ankyrin repeat"/>
    <property type="match status" value="1"/>
</dbReference>
<dbReference type="GO" id="GO:0007165">
    <property type="term" value="P:signal transduction"/>
    <property type="evidence" value="ECO:0007669"/>
    <property type="project" value="InterPro"/>
</dbReference>
<dbReference type="InterPro" id="IPR036770">
    <property type="entry name" value="Ankyrin_rpt-contain_sf"/>
</dbReference>
<keyword evidence="7" id="KW-1185">Reference proteome</keyword>
<feature type="domain" description="TIR" evidence="5">
    <location>
        <begin position="185"/>
        <end position="328"/>
    </location>
</feature>
<sequence>MDLLKKVAAPLLLKDIEQDSAVLAGEVQRVGVVLDAAVGHPFERELSTAGAVAAVQRAWLGPAARRGLGARLQRAGLGAGRHGWARGGGRGRSRPPDRISSSLKDATSRLATSLRTFQHAMSAEQHLELIRTFGTLRADLTNISLEITRGRESQAAKMHEQRERPLEEARAAPASPALECGHQLGEAQIMLSYRVNDTGAELLGGDGTAVRIKGYLELKGYTVFTGELTLEGGQKWANRIQRAVLGCHVFVPLCSQEYGSTTWTMQEYELAHNEGKPILPIWGSGAYPPSELRIYMTGVQRAPSGNKPLVETDFEAAMQDVLRCLRRMNCLPGGQQPSAGLLAARPAAATLGAPAGAAAGASLLDFPDAPAPPTAPAATGQVAPAAAAPPTGPAAEAAAAPAAQVTPLPAGAVSPRRDLAPAIPPAKLAGRRDLLLRPARTANERALLDATAKKGSLLDVERLLSVSTANPNVQGPDGTTALHWASYRGHTEVVEALLRAGADVAAVDKVSRR</sequence>
<evidence type="ECO:0000259" key="5">
    <source>
        <dbReference type="PROSITE" id="PS50104"/>
    </source>
</evidence>
<dbReference type="InterPro" id="IPR000157">
    <property type="entry name" value="TIR_dom"/>
</dbReference>
<evidence type="ECO:0000313" key="6">
    <source>
        <dbReference type="EMBL" id="PNH09836.1"/>
    </source>
</evidence>
<dbReference type="EMBL" id="PGGS01000076">
    <property type="protein sequence ID" value="PNH09836.1"/>
    <property type="molecule type" value="Genomic_DNA"/>
</dbReference>
<dbReference type="AlphaFoldDB" id="A0A2J8ABF4"/>
<evidence type="ECO:0000256" key="1">
    <source>
        <dbReference type="ARBA" id="ARBA00022737"/>
    </source>
</evidence>
<comment type="caution">
    <text evidence="6">The sequence shown here is derived from an EMBL/GenBank/DDBJ whole genome shotgun (WGS) entry which is preliminary data.</text>
</comment>
<dbReference type="Gene3D" id="1.25.40.20">
    <property type="entry name" value="Ankyrin repeat-containing domain"/>
    <property type="match status" value="1"/>
</dbReference>
<evidence type="ECO:0000256" key="3">
    <source>
        <dbReference type="PROSITE-ProRule" id="PRU00023"/>
    </source>
</evidence>